<dbReference type="Proteomes" id="UP001633002">
    <property type="component" value="Unassembled WGS sequence"/>
</dbReference>
<evidence type="ECO:0000256" key="2">
    <source>
        <dbReference type="ARBA" id="ARBA00004496"/>
    </source>
</evidence>
<dbReference type="EMBL" id="JBJQOH010000006">
    <property type="protein sequence ID" value="KAL3684626.1"/>
    <property type="molecule type" value="Genomic_DNA"/>
</dbReference>
<feature type="region of interest" description="Disordered" evidence="16">
    <location>
        <begin position="1052"/>
        <end position="1079"/>
    </location>
</feature>
<evidence type="ECO:0000256" key="7">
    <source>
        <dbReference type="ARBA" id="ARBA00022679"/>
    </source>
</evidence>
<evidence type="ECO:0000256" key="6">
    <source>
        <dbReference type="ARBA" id="ARBA00022574"/>
    </source>
</evidence>
<comment type="catalytic activity">
    <reaction evidence="1">
        <text>S-ubiquitinyl-[E2 ubiquitin-conjugating enzyme]-L-cysteine + [acceptor protein]-L-lysine = [E2 ubiquitin-conjugating enzyme]-L-cysteine + N(6)-ubiquitinyl-[acceptor protein]-L-lysine.</text>
        <dbReference type="EC" id="2.3.2.27"/>
    </reaction>
</comment>
<dbReference type="InterPro" id="IPR015943">
    <property type="entry name" value="WD40/YVTN_repeat-like_dom_sf"/>
</dbReference>
<keyword evidence="14" id="KW-0479">Metal-binding</keyword>
<evidence type="ECO:0000256" key="4">
    <source>
        <dbReference type="ARBA" id="ARBA00012483"/>
    </source>
</evidence>
<dbReference type="InterPro" id="IPR001841">
    <property type="entry name" value="Znf_RING"/>
</dbReference>
<keyword evidence="9" id="KW-0227">DNA damage</keyword>
<sequence length="1217" mass="131527">MRTMNEEASSSGSGPPPSKRLRLLRTRRLCPSENKKSSLEFVVSQGGVTQLHQPTLEQQLHSREEEGEAAAAEYCQKEKQPAGDRSSLGAFHFTPGACQTSSLYTGESSGDGKYIHIDALHSSSVHLTDAGPSEVQLPGELGAVCTSGASSKETGQALDLCPPVDEVEVKDGNAEGLVEKNDGANKGRFRERQQGKLLQYENAEVEYTPLTILEVGICPVDRTVVKVDDSPASRTVSANRKLMCCTSSSRPEPANTGYGKAVESSTREVTSSAAGNLSSLLLVHQVQDSELIQQIVPQAKDLPGAPESPSHTPLGATEVAVHVSLSEFPVQPEGDTSVRRDVDEGAPRWQEISTYSQPFLAPTESAEEERPPLGCSELNPLNGALTSSEENLIGEVVHGISLTEANELESENVHQVTVGDQVIVEPGSIHTNLPSEGGELPGHSEEVTESRVEDVQPTEDEDITAGDVVNILARTSRIVRAIEAYSRSPDHPTVEDLGDSGRSTVNRGVQSEVQLSSCPARQVIDITGEVAGPSREVTAEDVSNIYAQAGAIAQAATNWFSLSESARSHAIENININSNWASLAQESVLRDPGRSGENAAKEDKLPPEAANESVLQTQEATAPEGLSCPICMEPWTNTGEHRICSLACGHLFGKSCIKRWIKQGGRRIGKCPHCNKRAKVDDLRDIYVPQIAVTDGHGYEAAKEVTSLKSQNEELKRLNSHLQLELARLQMEMDRLRHLQKTAAGAGVLQRVENNRFEESVNARKRHAQSSLQAFFGSNDRRRSRRSSDEHRVDVRHSKVHVRTGGHRSTSSLACIGSRGLGENFDEVHLLGAKVFDMEDHSHMALVSNKSPNHGAGFGLTKISLFASSELEHISLPPGLGAIRDVRFSPSGVGTPGKLALVASLGKKLSLFSLESNSIVLDYPLQSAPWSCAWDSGISSKVYAGLQNGSLLIFDLRQTSCPMASFPGCTTRPVHTLQSVESQARKGILSASNSGTYFWDMGSTANFAEIQRPLCISDEHREKLCVALAYTPCLKTAVASFRQSPLAQSDISSSVPAVTQPDSISQPSGPVSKCLDPSSSFTTQATQDNPFHCAFSSRFVDSSLSELTDQGDNKLRDWRWEAGKDVMVGHKSVSGMPRSAIVVEPVDDVGLRASFACGDEGTNAVWLWDMNTLNVTQTLVPHQSPVLDVKYVNIGERIFIGSISEKTFQLYRRPGLT</sequence>
<feature type="compositionally biased region" description="Basic and acidic residues" evidence="16">
    <location>
        <begin position="590"/>
        <end position="606"/>
    </location>
</feature>
<keyword evidence="19" id="KW-1185">Reference proteome</keyword>
<dbReference type="PROSITE" id="PS50089">
    <property type="entry name" value="ZF_RING_2"/>
    <property type="match status" value="1"/>
</dbReference>
<dbReference type="EC" id="2.3.2.27" evidence="4"/>
<evidence type="ECO:0000256" key="13">
    <source>
        <dbReference type="ARBA" id="ARBA00034306"/>
    </source>
</evidence>
<comment type="subcellular location">
    <subcellularLocation>
        <location evidence="2">Cytoplasm</location>
    </subcellularLocation>
    <subcellularLocation>
        <location evidence="13">Nucleus</location>
        <location evidence="13">Nuclear body</location>
    </subcellularLocation>
</comment>
<evidence type="ECO:0000256" key="10">
    <source>
        <dbReference type="ARBA" id="ARBA00022786"/>
    </source>
</evidence>
<evidence type="ECO:0000313" key="18">
    <source>
        <dbReference type="EMBL" id="KAL3684626.1"/>
    </source>
</evidence>
<feature type="compositionally biased region" description="Polar residues" evidence="16">
    <location>
        <begin position="1052"/>
        <end position="1069"/>
    </location>
</feature>
<dbReference type="Gene3D" id="3.30.40.10">
    <property type="entry name" value="Zinc/RING finger domain, C3HC4 (zinc finger)"/>
    <property type="match status" value="1"/>
</dbReference>
<name>A0ABD3H3K2_9MARC</name>
<dbReference type="GO" id="GO:0006281">
    <property type="term" value="P:DNA repair"/>
    <property type="evidence" value="ECO:0007669"/>
    <property type="project" value="UniProtKB-KW"/>
</dbReference>
<comment type="caution">
    <text evidence="18">The sequence shown here is derived from an EMBL/GenBank/DDBJ whole genome shotgun (WGS) entry which is preliminary data.</text>
</comment>
<dbReference type="PANTHER" id="PTHR16047">
    <property type="entry name" value="RFWD3 PROTEIN"/>
    <property type="match status" value="1"/>
</dbReference>
<evidence type="ECO:0000256" key="8">
    <source>
        <dbReference type="ARBA" id="ARBA00022737"/>
    </source>
</evidence>
<evidence type="ECO:0000256" key="15">
    <source>
        <dbReference type="SAM" id="Coils"/>
    </source>
</evidence>
<feature type="region of interest" description="Disordered" evidence="16">
    <location>
        <begin position="1"/>
        <end position="22"/>
    </location>
</feature>
<dbReference type="SUPFAM" id="SSF50978">
    <property type="entry name" value="WD40 repeat-like"/>
    <property type="match status" value="1"/>
</dbReference>
<dbReference type="GO" id="GO:0016604">
    <property type="term" value="C:nuclear body"/>
    <property type="evidence" value="ECO:0007669"/>
    <property type="project" value="UniProtKB-SubCell"/>
</dbReference>
<evidence type="ECO:0000256" key="1">
    <source>
        <dbReference type="ARBA" id="ARBA00000900"/>
    </source>
</evidence>
<proteinExistence type="predicted"/>
<comment type="pathway">
    <text evidence="3">Protein modification; protein ubiquitination.</text>
</comment>
<dbReference type="InterPro" id="IPR037381">
    <property type="entry name" value="RFWD3"/>
</dbReference>
<evidence type="ECO:0000256" key="12">
    <source>
        <dbReference type="ARBA" id="ARBA00023242"/>
    </source>
</evidence>
<dbReference type="SMART" id="SM00184">
    <property type="entry name" value="RING"/>
    <property type="match status" value="1"/>
</dbReference>
<dbReference type="GO" id="GO:0008270">
    <property type="term" value="F:zinc ion binding"/>
    <property type="evidence" value="ECO:0007669"/>
    <property type="project" value="UniProtKB-KW"/>
</dbReference>
<dbReference type="GO" id="GO:0005737">
    <property type="term" value="C:cytoplasm"/>
    <property type="evidence" value="ECO:0007669"/>
    <property type="project" value="UniProtKB-SubCell"/>
</dbReference>
<evidence type="ECO:0000256" key="5">
    <source>
        <dbReference type="ARBA" id="ARBA00022490"/>
    </source>
</evidence>
<dbReference type="InterPro" id="IPR013083">
    <property type="entry name" value="Znf_RING/FYVE/PHD"/>
</dbReference>
<keyword evidence="14" id="KW-0862">Zinc</keyword>
<evidence type="ECO:0000256" key="11">
    <source>
        <dbReference type="ARBA" id="ARBA00023204"/>
    </source>
</evidence>
<keyword evidence="15" id="KW-0175">Coiled coil</keyword>
<dbReference type="InterPro" id="IPR036322">
    <property type="entry name" value="WD40_repeat_dom_sf"/>
</dbReference>
<protein>
    <recommendedName>
        <fullName evidence="4">RING-type E3 ubiquitin transferase</fullName>
        <ecNumber evidence="4">2.3.2.27</ecNumber>
    </recommendedName>
</protein>
<keyword evidence="5" id="KW-0963">Cytoplasm</keyword>
<dbReference type="GO" id="GO:0061630">
    <property type="term" value="F:ubiquitin protein ligase activity"/>
    <property type="evidence" value="ECO:0007669"/>
    <property type="project" value="UniProtKB-EC"/>
</dbReference>
<keyword evidence="12" id="KW-0539">Nucleus</keyword>
<feature type="compositionally biased region" description="Basic and acidic residues" evidence="16">
    <location>
        <begin position="786"/>
        <end position="797"/>
    </location>
</feature>
<keyword evidence="7" id="KW-0808">Transferase</keyword>
<dbReference type="Pfam" id="PF13639">
    <property type="entry name" value="zf-RING_2"/>
    <property type="match status" value="1"/>
</dbReference>
<keyword evidence="6" id="KW-0853">WD repeat</keyword>
<feature type="coiled-coil region" evidence="15">
    <location>
        <begin position="705"/>
        <end position="739"/>
    </location>
</feature>
<dbReference type="AlphaFoldDB" id="A0ABD3H3K2"/>
<keyword evidence="14" id="KW-0863">Zinc-finger</keyword>
<dbReference type="InterPro" id="IPR056527">
    <property type="entry name" value="WD40_RFWD3"/>
</dbReference>
<feature type="domain" description="RING-type" evidence="17">
    <location>
        <begin position="628"/>
        <end position="675"/>
    </location>
</feature>
<evidence type="ECO:0000313" key="19">
    <source>
        <dbReference type="Proteomes" id="UP001633002"/>
    </source>
</evidence>
<evidence type="ECO:0000256" key="14">
    <source>
        <dbReference type="PROSITE-ProRule" id="PRU00175"/>
    </source>
</evidence>
<feature type="region of interest" description="Disordered" evidence="16">
    <location>
        <begin position="590"/>
        <end position="620"/>
    </location>
</feature>
<evidence type="ECO:0000256" key="9">
    <source>
        <dbReference type="ARBA" id="ARBA00022763"/>
    </source>
</evidence>
<evidence type="ECO:0000256" key="3">
    <source>
        <dbReference type="ARBA" id="ARBA00004906"/>
    </source>
</evidence>
<dbReference type="SUPFAM" id="SSF57850">
    <property type="entry name" value="RING/U-box"/>
    <property type="match status" value="1"/>
</dbReference>
<dbReference type="CDD" id="cd16450">
    <property type="entry name" value="mRING-C3HGC3_RFWD3"/>
    <property type="match status" value="1"/>
</dbReference>
<gene>
    <name evidence="18" type="ORF">R1sor_002648</name>
</gene>
<feature type="region of interest" description="Disordered" evidence="16">
    <location>
        <begin position="760"/>
        <end position="809"/>
    </location>
</feature>
<dbReference type="Gene3D" id="2.130.10.10">
    <property type="entry name" value="YVTN repeat-like/Quinoprotein amine dehydrogenase"/>
    <property type="match status" value="1"/>
</dbReference>
<reference evidence="18 19" key="1">
    <citation type="submission" date="2024-09" db="EMBL/GenBank/DDBJ databases">
        <title>Chromosome-scale assembly of Riccia sorocarpa.</title>
        <authorList>
            <person name="Paukszto L."/>
        </authorList>
    </citation>
    <scope>NUCLEOTIDE SEQUENCE [LARGE SCALE GENOMIC DNA]</scope>
    <source>
        <strain evidence="18">LP-2024</strain>
        <tissue evidence="18">Aerial parts of the thallus</tissue>
    </source>
</reference>
<organism evidence="18 19">
    <name type="scientific">Riccia sorocarpa</name>
    <dbReference type="NCBI Taxonomy" id="122646"/>
    <lineage>
        <taxon>Eukaryota</taxon>
        <taxon>Viridiplantae</taxon>
        <taxon>Streptophyta</taxon>
        <taxon>Embryophyta</taxon>
        <taxon>Marchantiophyta</taxon>
        <taxon>Marchantiopsida</taxon>
        <taxon>Marchantiidae</taxon>
        <taxon>Marchantiales</taxon>
        <taxon>Ricciaceae</taxon>
        <taxon>Riccia</taxon>
    </lineage>
</organism>
<keyword evidence="11" id="KW-0234">DNA repair</keyword>
<accession>A0ABD3H3K2</accession>
<keyword evidence="10" id="KW-0833">Ubl conjugation pathway</keyword>
<evidence type="ECO:0000256" key="16">
    <source>
        <dbReference type="SAM" id="MobiDB-lite"/>
    </source>
</evidence>
<dbReference type="PANTHER" id="PTHR16047:SF7">
    <property type="entry name" value="E3 UBIQUITIN-PROTEIN LIGASE RFWD3"/>
    <property type="match status" value="1"/>
</dbReference>
<dbReference type="Pfam" id="PF23419">
    <property type="entry name" value="WD40_RFWD3"/>
    <property type="match status" value="1"/>
</dbReference>
<keyword evidence="8" id="KW-0677">Repeat</keyword>
<evidence type="ECO:0000259" key="17">
    <source>
        <dbReference type="PROSITE" id="PS50089"/>
    </source>
</evidence>